<name>L0DAS0_SINAD</name>
<proteinExistence type="predicted"/>
<feature type="transmembrane region" description="Helical" evidence="1">
    <location>
        <begin position="7"/>
        <end position="27"/>
    </location>
</feature>
<dbReference type="STRING" id="886293.Sinac_1544"/>
<sequence>MIFFGMIHLYWFVLPLVIAISLVYSASRHENWRLIWLHAGRLSSWILGILVITTTVLLLINTQV</sequence>
<keyword evidence="1" id="KW-1133">Transmembrane helix</keyword>
<keyword evidence="3" id="KW-1185">Reference proteome</keyword>
<dbReference type="Proteomes" id="UP000010798">
    <property type="component" value="Chromosome"/>
</dbReference>
<dbReference type="HOGENOM" id="CLU_207157_0_0_0"/>
<dbReference type="AlphaFoldDB" id="L0DAS0"/>
<evidence type="ECO:0000256" key="1">
    <source>
        <dbReference type="SAM" id="Phobius"/>
    </source>
</evidence>
<organism evidence="2 3">
    <name type="scientific">Singulisphaera acidiphila (strain ATCC BAA-1392 / DSM 18658 / VKM B-2454 / MOB10)</name>
    <dbReference type="NCBI Taxonomy" id="886293"/>
    <lineage>
        <taxon>Bacteria</taxon>
        <taxon>Pseudomonadati</taxon>
        <taxon>Planctomycetota</taxon>
        <taxon>Planctomycetia</taxon>
        <taxon>Isosphaerales</taxon>
        <taxon>Isosphaeraceae</taxon>
        <taxon>Singulisphaera</taxon>
    </lineage>
</organism>
<feature type="transmembrane region" description="Helical" evidence="1">
    <location>
        <begin position="42"/>
        <end position="60"/>
    </location>
</feature>
<dbReference type="eggNOG" id="ENOG502ZVVT">
    <property type="taxonomic scope" value="Bacteria"/>
</dbReference>
<accession>L0DAS0</accession>
<evidence type="ECO:0000313" key="2">
    <source>
        <dbReference type="EMBL" id="AGA25923.1"/>
    </source>
</evidence>
<dbReference type="KEGG" id="saci:Sinac_1544"/>
<dbReference type="OrthoDB" id="290340at2"/>
<keyword evidence="1" id="KW-0472">Membrane</keyword>
<gene>
    <name evidence="2" type="ordered locus">Sinac_1544</name>
</gene>
<protein>
    <submittedName>
        <fullName evidence="2">Uncharacterized protein</fullName>
    </submittedName>
</protein>
<keyword evidence="1" id="KW-0812">Transmembrane</keyword>
<reference evidence="2 3" key="1">
    <citation type="submission" date="2012-02" db="EMBL/GenBank/DDBJ databases">
        <title>Complete sequence of chromosome of Singulisphaera acidiphila DSM 18658.</title>
        <authorList>
            <consortium name="US DOE Joint Genome Institute (JGI-PGF)"/>
            <person name="Lucas S."/>
            <person name="Copeland A."/>
            <person name="Lapidus A."/>
            <person name="Glavina del Rio T."/>
            <person name="Dalin E."/>
            <person name="Tice H."/>
            <person name="Bruce D."/>
            <person name="Goodwin L."/>
            <person name="Pitluck S."/>
            <person name="Peters L."/>
            <person name="Ovchinnikova G."/>
            <person name="Chertkov O."/>
            <person name="Kyrpides N."/>
            <person name="Mavromatis K."/>
            <person name="Ivanova N."/>
            <person name="Brettin T."/>
            <person name="Detter J.C."/>
            <person name="Han C."/>
            <person name="Larimer F."/>
            <person name="Land M."/>
            <person name="Hauser L."/>
            <person name="Markowitz V."/>
            <person name="Cheng J.-F."/>
            <person name="Hugenholtz P."/>
            <person name="Woyke T."/>
            <person name="Wu D."/>
            <person name="Tindall B."/>
            <person name="Pomrenke H."/>
            <person name="Brambilla E."/>
            <person name="Klenk H.-P."/>
            <person name="Eisen J.A."/>
        </authorList>
    </citation>
    <scope>NUCLEOTIDE SEQUENCE [LARGE SCALE GENOMIC DNA]</scope>
    <source>
        <strain evidence="3">ATCC BAA-1392 / DSM 18658 / VKM B-2454 / MOB10</strain>
    </source>
</reference>
<evidence type="ECO:0000313" key="3">
    <source>
        <dbReference type="Proteomes" id="UP000010798"/>
    </source>
</evidence>
<dbReference type="EMBL" id="CP003364">
    <property type="protein sequence ID" value="AGA25923.1"/>
    <property type="molecule type" value="Genomic_DNA"/>
</dbReference>
<dbReference type="RefSeq" id="WP_015245093.1">
    <property type="nucleotide sequence ID" value="NC_019892.1"/>
</dbReference>